<dbReference type="InterPro" id="IPR018060">
    <property type="entry name" value="HTH_AraC"/>
</dbReference>
<feature type="transmembrane region" description="Helical" evidence="1">
    <location>
        <begin position="385"/>
        <end position="406"/>
    </location>
</feature>
<evidence type="ECO:0000259" key="2">
    <source>
        <dbReference type="PROSITE" id="PS01124"/>
    </source>
</evidence>
<evidence type="ECO:0000313" key="3">
    <source>
        <dbReference type="EMBL" id="MCX8534640.1"/>
    </source>
</evidence>
<sequence>MKIYKGFLYLIIFIFSSYFSAQKTYSSEDYIKLRKNYEDLPENDEQALPYIKIYLREATKEKNYSKIFQGYQDAVFYTKDKEKKLSYADVCLKQMLKSNDDELISSAYLEKGVVYYFFFKHYQPALNNYLKAYESSKHISNGFLRYRIVYQLGVVKSYLGYYADASELFKECINYFQPLTSGNLHPNLIYNNKKGYFNSVHQQIICYEKLKNFKLSDSLLAVGMSTLPSSERFDLEKAYFIKEKAISDFRKSRYKDAVSNLSMTLPIFKKYNDVTWFAVSSFYLGKSFGALKNDEKAISYFRKVDSVFQKQNFIIPELRSNYEILINYYNSKGNKDAELFYTKQLIKVDNILGNDFQYLSPKIHKEYDTKALLEKQRILETNYNFSFLFVLVLLLSVAILLVVIYIKRKKEKHILSQYKALENRILNHENNLVISKVSFENQSSKDNKNNIPENVVNDILKKLNEFERKKGFVKKGLTQQELAKSWGTNTTYLSQVVNEFKGKNFNSYLNEMRIKYITTELYHNSRLLDYTIEGLSEKCGMSSRQNFSDIFTEINGVRPAYFLKKRKQELQDDTTE</sequence>
<dbReference type="RefSeq" id="WP_267283073.1">
    <property type="nucleotide sequence ID" value="NZ_JAOVZV010000030.1"/>
</dbReference>
<proteinExistence type="predicted"/>
<reference evidence="3" key="1">
    <citation type="submission" date="2022-10" db="EMBL/GenBank/DDBJ databases">
        <title>Chryseobacterium sp. nov., a novel bacterial species.</title>
        <authorList>
            <person name="Cao Y."/>
        </authorList>
    </citation>
    <scope>NUCLEOTIDE SEQUENCE</scope>
    <source>
        <strain evidence="3">KC 927</strain>
    </source>
</reference>
<gene>
    <name evidence="3" type="ORF">OEA66_20010</name>
</gene>
<dbReference type="Gene3D" id="1.10.10.60">
    <property type="entry name" value="Homeodomain-like"/>
    <property type="match status" value="2"/>
</dbReference>
<accession>A0ABT3Y8Y6</accession>
<dbReference type="Proteomes" id="UP001070176">
    <property type="component" value="Unassembled WGS sequence"/>
</dbReference>
<name>A0ABT3Y8Y6_9FLAO</name>
<protein>
    <submittedName>
        <fullName evidence="3">Helix-turn-helix domain-containing protein</fullName>
    </submittedName>
</protein>
<keyword evidence="4" id="KW-1185">Reference proteome</keyword>
<dbReference type="Gene3D" id="1.25.40.10">
    <property type="entry name" value="Tetratricopeptide repeat domain"/>
    <property type="match status" value="2"/>
</dbReference>
<evidence type="ECO:0000313" key="4">
    <source>
        <dbReference type="Proteomes" id="UP001070176"/>
    </source>
</evidence>
<feature type="domain" description="HTH araC/xylS-type" evidence="2">
    <location>
        <begin position="457"/>
        <end position="565"/>
    </location>
</feature>
<keyword evidence="1" id="KW-0472">Membrane</keyword>
<dbReference type="InterPro" id="IPR011990">
    <property type="entry name" value="TPR-like_helical_dom_sf"/>
</dbReference>
<evidence type="ECO:0000256" key="1">
    <source>
        <dbReference type="SAM" id="Phobius"/>
    </source>
</evidence>
<dbReference type="EMBL" id="JAOVZV010000030">
    <property type="protein sequence ID" value="MCX8534640.1"/>
    <property type="molecule type" value="Genomic_DNA"/>
</dbReference>
<keyword evidence="1" id="KW-1133">Transmembrane helix</keyword>
<dbReference type="SMART" id="SM00342">
    <property type="entry name" value="HTH_ARAC"/>
    <property type="match status" value="1"/>
</dbReference>
<dbReference type="SUPFAM" id="SSF48452">
    <property type="entry name" value="TPR-like"/>
    <property type="match status" value="2"/>
</dbReference>
<comment type="caution">
    <text evidence="3">The sequence shown here is derived from an EMBL/GenBank/DDBJ whole genome shotgun (WGS) entry which is preliminary data.</text>
</comment>
<organism evidence="3 4">
    <name type="scientific">Chryseobacterium luquanense</name>
    <dbReference type="NCBI Taxonomy" id="2983766"/>
    <lineage>
        <taxon>Bacteria</taxon>
        <taxon>Pseudomonadati</taxon>
        <taxon>Bacteroidota</taxon>
        <taxon>Flavobacteriia</taxon>
        <taxon>Flavobacteriales</taxon>
        <taxon>Weeksellaceae</taxon>
        <taxon>Chryseobacterium group</taxon>
        <taxon>Chryseobacterium</taxon>
    </lineage>
</organism>
<keyword evidence="1" id="KW-0812">Transmembrane</keyword>
<dbReference type="PROSITE" id="PS01124">
    <property type="entry name" value="HTH_ARAC_FAMILY_2"/>
    <property type="match status" value="1"/>
</dbReference>